<sequence>MESPCETGDSAPKATEMLDILTLAESRERICHVSGTACIMAPKKRPTRESQRVGGDGLCLPISLPAHRQYVSQLIRSLGSRGVEPFIKSVWLALNPTDVIELLYFTPCSGKRNGPHPQAWSSEGRKDHLRARGLFDQTSRVETRDAEDRPDFWLSTSNLEEACKSQLEVIFDNRPSEVAAAGFLEFTFRMHVIGCLRVLLASHRFC</sequence>
<reference evidence="1 2" key="1">
    <citation type="journal article" date="2018" name="Front. Microbiol.">
        <title>Genome-Wide Analysis of Corynespora cassiicola Leaf Fall Disease Putative Effectors.</title>
        <authorList>
            <person name="Lopez D."/>
            <person name="Ribeiro S."/>
            <person name="Label P."/>
            <person name="Fumanal B."/>
            <person name="Venisse J.S."/>
            <person name="Kohler A."/>
            <person name="de Oliveira R.R."/>
            <person name="Labutti K."/>
            <person name="Lipzen A."/>
            <person name="Lail K."/>
            <person name="Bauer D."/>
            <person name="Ohm R.A."/>
            <person name="Barry K.W."/>
            <person name="Spatafora J."/>
            <person name="Grigoriev I.V."/>
            <person name="Martin F.M."/>
            <person name="Pujade-Renaud V."/>
        </authorList>
    </citation>
    <scope>NUCLEOTIDE SEQUENCE [LARGE SCALE GENOMIC DNA]</scope>
    <source>
        <strain evidence="1 2">Philippines</strain>
    </source>
</reference>
<organism evidence="1 2">
    <name type="scientific">Corynespora cassiicola Philippines</name>
    <dbReference type="NCBI Taxonomy" id="1448308"/>
    <lineage>
        <taxon>Eukaryota</taxon>
        <taxon>Fungi</taxon>
        <taxon>Dikarya</taxon>
        <taxon>Ascomycota</taxon>
        <taxon>Pezizomycotina</taxon>
        <taxon>Dothideomycetes</taxon>
        <taxon>Pleosporomycetidae</taxon>
        <taxon>Pleosporales</taxon>
        <taxon>Corynesporascaceae</taxon>
        <taxon>Corynespora</taxon>
    </lineage>
</organism>
<gene>
    <name evidence="1" type="ORF">BS50DRAFT_261319</name>
</gene>
<proteinExistence type="predicted"/>
<keyword evidence="2" id="KW-1185">Reference proteome</keyword>
<evidence type="ECO:0000313" key="1">
    <source>
        <dbReference type="EMBL" id="PSN59223.1"/>
    </source>
</evidence>
<protein>
    <submittedName>
        <fullName evidence="1">Uncharacterized protein</fullName>
    </submittedName>
</protein>
<dbReference type="AlphaFoldDB" id="A0A2T2N1B1"/>
<dbReference type="EMBL" id="KZ678161">
    <property type="protein sequence ID" value="PSN59223.1"/>
    <property type="molecule type" value="Genomic_DNA"/>
</dbReference>
<dbReference type="Proteomes" id="UP000240883">
    <property type="component" value="Unassembled WGS sequence"/>
</dbReference>
<accession>A0A2T2N1B1</accession>
<name>A0A2T2N1B1_CORCC</name>
<evidence type="ECO:0000313" key="2">
    <source>
        <dbReference type="Proteomes" id="UP000240883"/>
    </source>
</evidence>